<evidence type="ECO:0000313" key="4">
    <source>
        <dbReference type="EMBL" id="ABE54448.1"/>
    </source>
</evidence>
<dbReference type="CDD" id="cd03371">
    <property type="entry name" value="TPP_PpyrDC"/>
    <property type="match status" value="1"/>
</dbReference>
<accession>Q12Q28</accession>
<dbReference type="Proteomes" id="UP000001982">
    <property type="component" value="Chromosome"/>
</dbReference>
<dbReference type="GO" id="GO:0030976">
    <property type="term" value="F:thiamine pyrophosphate binding"/>
    <property type="evidence" value="ECO:0007669"/>
    <property type="project" value="InterPro"/>
</dbReference>
<dbReference type="eggNOG" id="COG0028">
    <property type="taxonomic scope" value="Bacteria"/>
</dbReference>
<evidence type="ECO:0000256" key="1">
    <source>
        <dbReference type="ARBA" id="ARBA00022793"/>
    </source>
</evidence>
<dbReference type="PANTHER" id="PTHR42818:SF1">
    <property type="entry name" value="SULFOPYRUVATE DECARBOXYLASE"/>
    <property type="match status" value="1"/>
</dbReference>
<dbReference type="InterPro" id="IPR029061">
    <property type="entry name" value="THDP-binding"/>
</dbReference>
<dbReference type="eggNOG" id="COG4032">
    <property type="taxonomic scope" value="Bacteria"/>
</dbReference>
<dbReference type="GO" id="GO:0032923">
    <property type="term" value="P:organic phosphonate biosynthetic process"/>
    <property type="evidence" value="ECO:0007669"/>
    <property type="project" value="InterPro"/>
</dbReference>
<keyword evidence="2" id="KW-0456">Lyase</keyword>
<dbReference type="Gene3D" id="3.40.50.970">
    <property type="match status" value="2"/>
</dbReference>
<proteinExistence type="predicted"/>
<dbReference type="CDD" id="cd07035">
    <property type="entry name" value="TPP_PYR_POX_like"/>
    <property type="match status" value="1"/>
</dbReference>
<organism evidence="4 5">
    <name type="scientific">Shewanella denitrificans (strain OS217 / ATCC BAA-1090 / DSM 15013)</name>
    <dbReference type="NCBI Taxonomy" id="318161"/>
    <lineage>
        <taxon>Bacteria</taxon>
        <taxon>Pseudomonadati</taxon>
        <taxon>Pseudomonadota</taxon>
        <taxon>Gammaproteobacteria</taxon>
        <taxon>Alteromonadales</taxon>
        <taxon>Shewanellaceae</taxon>
        <taxon>Shewanella</taxon>
    </lineage>
</organism>
<evidence type="ECO:0000313" key="5">
    <source>
        <dbReference type="Proteomes" id="UP000001982"/>
    </source>
</evidence>
<keyword evidence="1" id="KW-0210">Decarboxylase</keyword>
<keyword evidence="5" id="KW-1185">Reference proteome</keyword>
<dbReference type="AlphaFoldDB" id="Q12Q28"/>
<dbReference type="STRING" id="318161.Sden_1162"/>
<sequence length="370" mass="40004">MKLQNITFWSSVPCSILNPLYNVFSRSDDIRSVTATSEGEAVGIASGAWLAGERAGVMMQNSGLGNAINPLTSLNIPFQIPLALMITWRGKPGMKDEPQHEFMGKITPSLLSLLEFGAEEISTDLVRLEQSFRTLAAQLDERKSHALLIPSGILSSQAFDVTPSNEIVTTSVQNFLDNRGIPTRYKAIEACLDTLPELSAIIATTGKTGRELFTIGDQERFFYQVGSMGCASAIGLGVALNSKLPIVIFDGDGAALMKLGNLATIGNQSPENLIHIIFDNGVYDSTGGQFTHSQTTDFAEIAKACGYCNVYRANSIEGLRKSVTNAVKESGPNLIHMKIAPGSLKNLARPTVSPSEVAFRFRTFLTKHKL</sequence>
<name>Q12Q28_SHEDO</name>
<dbReference type="Pfam" id="PF02775">
    <property type="entry name" value="TPP_enzyme_C"/>
    <property type="match status" value="1"/>
</dbReference>
<dbReference type="InterPro" id="IPR051818">
    <property type="entry name" value="TPP_dependent_decarboxylase"/>
</dbReference>
<dbReference type="SUPFAM" id="SSF52518">
    <property type="entry name" value="Thiamin diphosphate-binding fold (THDP-binding)"/>
    <property type="match status" value="2"/>
</dbReference>
<feature type="domain" description="Thiamine pyrophosphate enzyme TPP-binding" evidence="3">
    <location>
        <begin position="221"/>
        <end position="336"/>
    </location>
</feature>
<dbReference type="NCBIfam" id="TIGR03297">
    <property type="entry name" value="Ppyr-DeCO2ase"/>
    <property type="match status" value="1"/>
</dbReference>
<protein>
    <submittedName>
        <fullName evidence="4">Thiamine pyrophosphate enzyme-like TPP-binding</fullName>
    </submittedName>
</protein>
<dbReference type="InterPro" id="IPR017684">
    <property type="entry name" value="Phosphono-pyrv_decarboxylase"/>
</dbReference>
<evidence type="ECO:0000256" key="2">
    <source>
        <dbReference type="ARBA" id="ARBA00023239"/>
    </source>
</evidence>
<evidence type="ECO:0000259" key="3">
    <source>
        <dbReference type="Pfam" id="PF02775"/>
    </source>
</evidence>
<dbReference type="EMBL" id="CP000302">
    <property type="protein sequence ID" value="ABE54448.1"/>
    <property type="molecule type" value="Genomic_DNA"/>
</dbReference>
<dbReference type="KEGG" id="sdn:Sden_1162"/>
<dbReference type="HOGENOM" id="CLU_042853_0_0_6"/>
<dbReference type="PANTHER" id="PTHR42818">
    <property type="entry name" value="SULFOPYRUVATE DECARBOXYLASE SUBUNIT ALPHA"/>
    <property type="match status" value="1"/>
</dbReference>
<reference evidence="4 5" key="1">
    <citation type="submission" date="2006-03" db="EMBL/GenBank/DDBJ databases">
        <title>Complete sequence of Shewanella denitrificans OS217.</title>
        <authorList>
            <consortium name="US DOE Joint Genome Institute"/>
            <person name="Copeland A."/>
            <person name="Lucas S."/>
            <person name="Lapidus A."/>
            <person name="Barry K."/>
            <person name="Detter J.C."/>
            <person name="Glavina del Rio T."/>
            <person name="Hammon N."/>
            <person name="Israni S."/>
            <person name="Dalin E."/>
            <person name="Tice H."/>
            <person name="Pitluck S."/>
            <person name="Brettin T."/>
            <person name="Bruce D."/>
            <person name="Han C."/>
            <person name="Tapia R."/>
            <person name="Gilna P."/>
            <person name="Kiss H."/>
            <person name="Schmutz J."/>
            <person name="Larimer F."/>
            <person name="Land M."/>
            <person name="Hauser L."/>
            <person name="Kyrpides N."/>
            <person name="Lykidis A."/>
            <person name="Richardson P."/>
        </authorList>
    </citation>
    <scope>NUCLEOTIDE SEQUENCE [LARGE SCALE GENOMIC DNA]</scope>
    <source>
        <strain evidence="5">OS217 / ATCC BAA-1090 / DSM 15013</strain>
    </source>
</reference>
<dbReference type="InterPro" id="IPR011766">
    <property type="entry name" value="TPP_enzyme_TPP-bd"/>
</dbReference>
<gene>
    <name evidence="4" type="ordered locus">Sden_1162</name>
</gene>
<dbReference type="GO" id="GO:0033980">
    <property type="term" value="F:phosphonopyruvate decarboxylase activity"/>
    <property type="evidence" value="ECO:0007669"/>
    <property type="project" value="InterPro"/>
</dbReference>